<dbReference type="FunFam" id="1.10.287.130:FF:000100">
    <property type="entry name" value="Sensor histidine kinase/response regulator"/>
    <property type="match status" value="1"/>
</dbReference>
<dbReference type="Gene3D" id="3.40.50.2300">
    <property type="match status" value="1"/>
</dbReference>
<evidence type="ECO:0000259" key="8">
    <source>
        <dbReference type="PROSITE" id="PS50109"/>
    </source>
</evidence>
<dbReference type="GO" id="GO:0009927">
    <property type="term" value="F:histidine phosphotransfer kinase activity"/>
    <property type="evidence" value="ECO:0007669"/>
    <property type="project" value="TreeGrafter"/>
</dbReference>
<dbReference type="CDD" id="cd00082">
    <property type="entry name" value="HisKA"/>
    <property type="match status" value="1"/>
</dbReference>
<dbReference type="InterPro" id="IPR003018">
    <property type="entry name" value="GAF"/>
</dbReference>
<evidence type="ECO:0000256" key="4">
    <source>
        <dbReference type="ARBA" id="ARBA00022679"/>
    </source>
</evidence>
<dbReference type="SUPFAM" id="SSF47384">
    <property type="entry name" value="Homodimeric domain of signal transducing histidine kinase"/>
    <property type="match status" value="1"/>
</dbReference>
<dbReference type="Proteomes" id="UP000230605">
    <property type="component" value="Chromosome 9"/>
</dbReference>
<evidence type="ECO:0000256" key="2">
    <source>
        <dbReference type="ARBA" id="ARBA00012438"/>
    </source>
</evidence>
<feature type="compositionally biased region" description="Low complexity" evidence="7">
    <location>
        <begin position="861"/>
        <end position="874"/>
    </location>
</feature>
<dbReference type="CDD" id="cd17546">
    <property type="entry name" value="REC_hyHK_CKI1_RcsC-like"/>
    <property type="match status" value="1"/>
</dbReference>
<evidence type="ECO:0000256" key="3">
    <source>
        <dbReference type="ARBA" id="ARBA00022553"/>
    </source>
</evidence>
<keyword evidence="5 10" id="KW-0418">Kinase</keyword>
<evidence type="ECO:0000313" key="10">
    <source>
        <dbReference type="EMBL" id="PIA90294.1"/>
    </source>
</evidence>
<evidence type="ECO:0000256" key="7">
    <source>
        <dbReference type="SAM" id="MobiDB-lite"/>
    </source>
</evidence>
<feature type="domain" description="Histidine kinase" evidence="8">
    <location>
        <begin position="660"/>
        <end position="778"/>
    </location>
</feature>
<dbReference type="GO" id="GO:0005886">
    <property type="term" value="C:plasma membrane"/>
    <property type="evidence" value="ECO:0007669"/>
    <property type="project" value="TreeGrafter"/>
</dbReference>
<protein>
    <recommendedName>
        <fullName evidence="2">histidine kinase</fullName>
        <ecNumber evidence="2">2.7.13.3</ecNumber>
    </recommendedName>
</protein>
<feature type="domain" description="Response regulatory" evidence="9">
    <location>
        <begin position="915"/>
        <end position="1037"/>
    </location>
</feature>
<dbReference type="PRINTS" id="PR00344">
    <property type="entry name" value="BCTRLSENSOR"/>
</dbReference>
<comment type="caution">
    <text evidence="10">The sequence shown here is derived from an EMBL/GenBank/DDBJ whole genome shotgun (WGS) entry which is preliminary data.</text>
</comment>
<sequence>MRKRSAAQLHTITVLCQTSTTTPRPANGYCEDIAHAGRCQSVRLALTNGAELTAIPGGKSGRQHEPLEISPHHRLPLAYSYLKPCLRGTNTPRTTLQDIVFRRPFTAQRLRNPSVPNGFARPLRLLGMGSGRDDTAMERETVCFPKHGTQSVLQHGDAGFQDETLRWYSNAESTALERLIALKRELRGTPRDDFWSAVTEGMSQLLGADICFVMKRVLVDEQEVPVEMPPMGEPGSCIMAAALHYHATDGSKSTVKSTKFHAYGCPCAYMRHDKVFVIPEKLGEFITNNPNALPTSCEAYIAVPLFDDGKCFGHFGAMWSAERAAQRQLSWASIEMLMHSLEDMISARFLEGANFIAQAKPTAPEKTRVIPHDAVTVAQSLRPYAGSLSHELRTPMQGIVGMLDVMYTTVEECVDSSIDPKVKAVFEQLKQNIEIVQDSSRRAVEAADNVVHAYDMDMSLPDAPAPLLDEPSESYSPFTKTTDKRPEIIVAGSNLPLHRPNKRRRDEAFNQGSRSASNASAYSKKVPKLNRTPSSCARCAGDSDEVKTGLQEADDVQRLCEFGAKSMTAATVESATMVTSSNFSTRIIAPGLRHTGLRELVQFVINEGLKVGGRPDSTVANDTETGEVIEVRNRGSDGEIGQKLIEWSIDPAVPVSMFIDEKDLSKLISCVFLNALKFTDKTDGRIKIIARMSKTNRFISIKISDNGPGIRAAFLPHLFKPFSQQNGSITRSSEGLGLGLLVAKGIARKLGGDLNCTRAVTDGPQHGSEFEIKVPLHAGETISRPSSPFASPMPRRAEASNSVSPRFRALTPAPGSPRSSSRALHEVVGEEAQTDSHEGSETMQATTPPSPRSQIVHVTLPDAAISSDSDDLSPAPTPDTTPSPTGEILRPKPRPRTSDSANTIDRELAKKYPLRFLVVEDNALNRKILVSMLGKMGYQNILEAHNGGEAVRQMSASIESQNCVDVVLMDIWMPIMDGFEATRRILTMAGSRKVTVLAITADVTDGAMERATEVGIKGFMSKPYKMTDLQRFILQYIVSDEEVAASPTPASTEISVS</sequence>
<dbReference type="SMART" id="SM00387">
    <property type="entry name" value="HATPase_c"/>
    <property type="match status" value="1"/>
</dbReference>
<reference evidence="10 11" key="1">
    <citation type="submission" date="2015-10" db="EMBL/GenBank/DDBJ databases">
        <title>The cercosporin biosynthetic gene cluster was horizontally transferred to several fungal lineages and shown to be expanded in Cercospora beticola based on microsynteny with recipient genomes.</title>
        <authorList>
            <person name="De Jonge R."/>
            <person name="Ebert M.K."/>
            <person name="Suttle J.C."/>
            <person name="Jurick Ii W.M."/>
            <person name="Secor G.A."/>
            <person name="Thomma B.P."/>
            <person name="Van De Peer Y."/>
            <person name="Bolton M.D."/>
        </authorList>
    </citation>
    <scope>NUCLEOTIDE SEQUENCE [LARGE SCALE GENOMIC DNA]</scope>
    <source>
        <strain evidence="10 11">09-40</strain>
    </source>
</reference>
<dbReference type="EC" id="2.7.13.3" evidence="2"/>
<dbReference type="InterPro" id="IPR001789">
    <property type="entry name" value="Sig_transdc_resp-reg_receiver"/>
</dbReference>
<dbReference type="GO" id="GO:0000155">
    <property type="term" value="F:phosphorelay sensor kinase activity"/>
    <property type="evidence" value="ECO:0007669"/>
    <property type="project" value="InterPro"/>
</dbReference>
<dbReference type="AlphaFoldDB" id="A0A2G5HCK4"/>
<dbReference type="Pfam" id="PF02518">
    <property type="entry name" value="HATPase_c"/>
    <property type="match status" value="1"/>
</dbReference>
<feature type="modified residue" description="4-aspartylphosphate" evidence="6">
    <location>
        <position position="970"/>
    </location>
</feature>
<feature type="region of interest" description="Disordered" evidence="7">
    <location>
        <begin position="497"/>
        <end position="538"/>
    </location>
</feature>
<dbReference type="OrthoDB" id="60033at2759"/>
<dbReference type="Pfam" id="PF00072">
    <property type="entry name" value="Response_reg"/>
    <property type="match status" value="1"/>
</dbReference>
<dbReference type="SUPFAM" id="SSF55874">
    <property type="entry name" value="ATPase domain of HSP90 chaperone/DNA topoisomerase II/histidine kinase"/>
    <property type="match status" value="1"/>
</dbReference>
<dbReference type="Gene3D" id="1.10.287.130">
    <property type="match status" value="1"/>
</dbReference>
<keyword evidence="4" id="KW-0808">Transferase</keyword>
<dbReference type="PANTHER" id="PTHR43047">
    <property type="entry name" value="TWO-COMPONENT HISTIDINE PROTEIN KINASE"/>
    <property type="match status" value="1"/>
</dbReference>
<comment type="catalytic activity">
    <reaction evidence="1">
        <text>ATP + protein L-histidine = ADP + protein N-phospho-L-histidine.</text>
        <dbReference type="EC" id="2.7.13.3"/>
    </reaction>
</comment>
<dbReference type="PROSITE" id="PS50109">
    <property type="entry name" value="HIS_KIN"/>
    <property type="match status" value="1"/>
</dbReference>
<dbReference type="SMART" id="SM00448">
    <property type="entry name" value="REC"/>
    <property type="match status" value="1"/>
</dbReference>
<evidence type="ECO:0000313" key="11">
    <source>
        <dbReference type="Proteomes" id="UP000230605"/>
    </source>
</evidence>
<feature type="region of interest" description="Disordered" evidence="7">
    <location>
        <begin position="777"/>
        <end position="902"/>
    </location>
</feature>
<dbReference type="InterPro" id="IPR003594">
    <property type="entry name" value="HATPase_dom"/>
</dbReference>
<name>A0A2G5HCK4_CERBT</name>
<dbReference type="InterPro" id="IPR011006">
    <property type="entry name" value="CheY-like_superfamily"/>
</dbReference>
<keyword evidence="3 6" id="KW-0597">Phosphoprotein</keyword>
<evidence type="ECO:0000256" key="1">
    <source>
        <dbReference type="ARBA" id="ARBA00000085"/>
    </source>
</evidence>
<accession>A0A2G5HCK4</accession>
<dbReference type="InterPro" id="IPR005467">
    <property type="entry name" value="His_kinase_dom"/>
</dbReference>
<feature type="compositionally biased region" description="Basic and acidic residues" evidence="7">
    <location>
        <begin position="823"/>
        <end position="840"/>
    </location>
</feature>
<dbReference type="InterPro" id="IPR003661">
    <property type="entry name" value="HisK_dim/P_dom"/>
</dbReference>
<dbReference type="InterPro" id="IPR036097">
    <property type="entry name" value="HisK_dim/P_sf"/>
</dbReference>
<dbReference type="InterPro" id="IPR036890">
    <property type="entry name" value="HATPase_C_sf"/>
</dbReference>
<evidence type="ECO:0000256" key="6">
    <source>
        <dbReference type="PROSITE-ProRule" id="PRU00169"/>
    </source>
</evidence>
<feature type="compositionally biased region" description="Low complexity" evidence="7">
    <location>
        <begin position="812"/>
        <end position="822"/>
    </location>
</feature>
<dbReference type="PANTHER" id="PTHR43047:SF2">
    <property type="entry name" value="HISTIDINE KINASE M7"/>
    <property type="match status" value="1"/>
</dbReference>
<dbReference type="Pfam" id="PF01590">
    <property type="entry name" value="GAF"/>
    <property type="match status" value="1"/>
</dbReference>
<evidence type="ECO:0000256" key="5">
    <source>
        <dbReference type="ARBA" id="ARBA00022777"/>
    </source>
</evidence>
<evidence type="ECO:0000259" key="9">
    <source>
        <dbReference type="PROSITE" id="PS50110"/>
    </source>
</evidence>
<proteinExistence type="predicted"/>
<dbReference type="InterPro" id="IPR004358">
    <property type="entry name" value="Sig_transdc_His_kin-like_C"/>
</dbReference>
<dbReference type="EMBL" id="LKMD01000107">
    <property type="protein sequence ID" value="PIA90294.1"/>
    <property type="molecule type" value="Genomic_DNA"/>
</dbReference>
<feature type="compositionally biased region" description="Polar residues" evidence="7">
    <location>
        <begin position="510"/>
        <end position="521"/>
    </location>
</feature>
<dbReference type="SUPFAM" id="SSF52172">
    <property type="entry name" value="CheY-like"/>
    <property type="match status" value="1"/>
</dbReference>
<organism evidence="10 11">
    <name type="scientific">Cercospora beticola</name>
    <name type="common">Sugarbeet leaf spot fungus</name>
    <dbReference type="NCBI Taxonomy" id="122368"/>
    <lineage>
        <taxon>Eukaryota</taxon>
        <taxon>Fungi</taxon>
        <taxon>Dikarya</taxon>
        <taxon>Ascomycota</taxon>
        <taxon>Pezizomycotina</taxon>
        <taxon>Dothideomycetes</taxon>
        <taxon>Dothideomycetidae</taxon>
        <taxon>Mycosphaerellales</taxon>
        <taxon>Mycosphaerellaceae</taxon>
        <taxon>Cercospora</taxon>
    </lineage>
</organism>
<dbReference type="Gene3D" id="3.30.565.10">
    <property type="entry name" value="Histidine kinase-like ATPase, C-terminal domain"/>
    <property type="match status" value="1"/>
</dbReference>
<gene>
    <name evidence="10" type="ORF">CB0940_11578</name>
</gene>
<dbReference type="PROSITE" id="PS50110">
    <property type="entry name" value="RESPONSE_REGULATORY"/>
    <property type="match status" value="1"/>
</dbReference>